<organism evidence="2 3">
    <name type="scientific">Streptomyces griseoaurantiacus</name>
    <dbReference type="NCBI Taxonomy" id="68213"/>
    <lineage>
        <taxon>Bacteria</taxon>
        <taxon>Bacillati</taxon>
        <taxon>Actinomycetota</taxon>
        <taxon>Actinomycetes</taxon>
        <taxon>Kitasatosporales</taxon>
        <taxon>Streptomycetaceae</taxon>
        <taxon>Streptomyces</taxon>
        <taxon>Streptomyces aurantiacus group</taxon>
    </lineage>
</organism>
<dbReference type="FunFam" id="3.40.50.720:FF:000311">
    <property type="entry name" value="Ornithine cyclodeaminase"/>
    <property type="match status" value="1"/>
</dbReference>
<dbReference type="InterPro" id="IPR036291">
    <property type="entry name" value="NAD(P)-bd_dom_sf"/>
</dbReference>
<dbReference type="InterPro" id="IPR023401">
    <property type="entry name" value="ODC_N"/>
</dbReference>
<evidence type="ECO:0000313" key="2">
    <source>
        <dbReference type="EMBL" id="SDE34597.1"/>
    </source>
</evidence>
<sequence>MLLIDRATVRLVYPMERATEVMAEAMRRYSSGLVDQPLRTILRPERDSGLLGTMPGFVAGEELNGYGLKAMVLKPENPARGLDLHIGVVMVFDPETGAPLALMDAGAVTAVRTAAVSAVATDALALPGAGDLAILGSGVQARSHLEAMAVVRELRRVRVWSRTPAHAESYREWAAKEPGIEVEVVDTPAAALAGADLVCTTTAAREPLVEAEALAPGAHVNAAGASFVDHRELSAEAVVRAAFFVDSRQSALAESGDLKAPLDAGMVGPEHILAELGEVLLGRHPGRREEREITVYKSLGLGVQDIMSGFAIAEAAAAQGLGLAWNQD</sequence>
<evidence type="ECO:0000313" key="3">
    <source>
        <dbReference type="Proteomes" id="UP000198614"/>
    </source>
</evidence>
<dbReference type="GO" id="GO:0016491">
    <property type="term" value="F:oxidoreductase activity"/>
    <property type="evidence" value="ECO:0007669"/>
    <property type="project" value="UniProtKB-ARBA"/>
</dbReference>
<name>A0A1G7C5L5_9ACTN</name>
<dbReference type="PANTHER" id="PTHR13812">
    <property type="entry name" value="KETIMINE REDUCTASE MU-CRYSTALLIN"/>
    <property type="match status" value="1"/>
</dbReference>
<dbReference type="AlphaFoldDB" id="A0A1G7C5L5"/>
<accession>A0A1G7C5L5</accession>
<gene>
    <name evidence="2" type="ORF">SAMN05216260_101385</name>
</gene>
<dbReference type="GO" id="GO:0019752">
    <property type="term" value="P:carboxylic acid metabolic process"/>
    <property type="evidence" value="ECO:0007669"/>
    <property type="project" value="UniProtKB-ARBA"/>
</dbReference>
<protein>
    <submittedName>
        <fullName evidence="2">Ornithine cyclodeaminase</fullName>
    </submittedName>
</protein>
<dbReference type="GO" id="GO:0005737">
    <property type="term" value="C:cytoplasm"/>
    <property type="evidence" value="ECO:0007669"/>
    <property type="project" value="TreeGrafter"/>
</dbReference>
<evidence type="ECO:0000256" key="1">
    <source>
        <dbReference type="ARBA" id="ARBA00008903"/>
    </source>
</evidence>
<proteinExistence type="inferred from homology"/>
<dbReference type="PIRSF" id="PIRSF001439">
    <property type="entry name" value="CryM"/>
    <property type="match status" value="1"/>
</dbReference>
<dbReference type="InterPro" id="IPR003462">
    <property type="entry name" value="ODC_Mu_crystall"/>
</dbReference>
<comment type="similarity">
    <text evidence="1">Belongs to the ornithine cyclodeaminase/mu-crystallin family.</text>
</comment>
<dbReference type="SUPFAM" id="SSF51735">
    <property type="entry name" value="NAD(P)-binding Rossmann-fold domains"/>
    <property type="match status" value="1"/>
</dbReference>
<reference evidence="2 3" key="1">
    <citation type="submission" date="2016-10" db="EMBL/GenBank/DDBJ databases">
        <authorList>
            <person name="de Groot N.N."/>
        </authorList>
    </citation>
    <scope>NUCLEOTIDE SEQUENCE [LARGE SCALE GENOMIC DNA]</scope>
    <source>
        <strain evidence="2 3">CGMCC 4.1859</strain>
    </source>
</reference>
<dbReference type="PANTHER" id="PTHR13812:SF19">
    <property type="entry name" value="KETIMINE REDUCTASE MU-CRYSTALLIN"/>
    <property type="match status" value="1"/>
</dbReference>
<dbReference type="Gene3D" id="3.30.1780.10">
    <property type="entry name" value="ornithine cyclodeaminase, domain 1"/>
    <property type="match status" value="1"/>
</dbReference>
<dbReference type="Gene3D" id="3.40.50.720">
    <property type="entry name" value="NAD(P)-binding Rossmann-like Domain"/>
    <property type="match status" value="1"/>
</dbReference>
<dbReference type="Pfam" id="PF02423">
    <property type="entry name" value="OCD_Mu_crystall"/>
    <property type="match status" value="1"/>
</dbReference>
<dbReference type="Proteomes" id="UP000198614">
    <property type="component" value="Unassembled WGS sequence"/>
</dbReference>
<dbReference type="OrthoDB" id="3814544at2"/>
<dbReference type="EMBL" id="FNAX01000001">
    <property type="protein sequence ID" value="SDE34597.1"/>
    <property type="molecule type" value="Genomic_DNA"/>
</dbReference>